<gene>
    <name evidence="1" type="ORF">ERUC_LOCUS6472</name>
</gene>
<sequence length="142" mass="16961">MQFVLGVLPVYQNLHIPPLAPSEVASDPNAHYEPDTMPVELFVQQPGRENLRVLHPEPRGYTTWFNKSNNDISRCINQMMYSMLRRGYETYSVMPRDEQEIWFRNFTQQFNWESGHTERVQHAFKEKVMESYTNTVYEWKVL</sequence>
<dbReference type="EMBL" id="CAKOAT010076266">
    <property type="protein sequence ID" value="CAH8313048.1"/>
    <property type="molecule type" value="Genomic_DNA"/>
</dbReference>
<name>A0ABC8J481_ERUVS</name>
<dbReference type="Proteomes" id="UP001642260">
    <property type="component" value="Unassembled WGS sequence"/>
</dbReference>
<comment type="caution">
    <text evidence="1">The sequence shown here is derived from an EMBL/GenBank/DDBJ whole genome shotgun (WGS) entry which is preliminary data.</text>
</comment>
<evidence type="ECO:0000313" key="2">
    <source>
        <dbReference type="Proteomes" id="UP001642260"/>
    </source>
</evidence>
<keyword evidence="2" id="KW-1185">Reference proteome</keyword>
<organism evidence="1 2">
    <name type="scientific">Eruca vesicaria subsp. sativa</name>
    <name type="common">Garden rocket</name>
    <name type="synonym">Eruca sativa</name>
    <dbReference type="NCBI Taxonomy" id="29727"/>
    <lineage>
        <taxon>Eukaryota</taxon>
        <taxon>Viridiplantae</taxon>
        <taxon>Streptophyta</taxon>
        <taxon>Embryophyta</taxon>
        <taxon>Tracheophyta</taxon>
        <taxon>Spermatophyta</taxon>
        <taxon>Magnoliopsida</taxon>
        <taxon>eudicotyledons</taxon>
        <taxon>Gunneridae</taxon>
        <taxon>Pentapetalae</taxon>
        <taxon>rosids</taxon>
        <taxon>malvids</taxon>
        <taxon>Brassicales</taxon>
        <taxon>Brassicaceae</taxon>
        <taxon>Brassiceae</taxon>
        <taxon>Eruca</taxon>
    </lineage>
</organism>
<proteinExistence type="predicted"/>
<evidence type="ECO:0000313" key="1">
    <source>
        <dbReference type="EMBL" id="CAH8313048.1"/>
    </source>
</evidence>
<protein>
    <submittedName>
        <fullName evidence="1">Uncharacterized protein</fullName>
    </submittedName>
</protein>
<accession>A0ABC8J481</accession>
<dbReference type="AlphaFoldDB" id="A0ABC8J481"/>
<reference evidence="1 2" key="1">
    <citation type="submission" date="2022-03" db="EMBL/GenBank/DDBJ databases">
        <authorList>
            <person name="Macdonald S."/>
            <person name="Ahmed S."/>
            <person name="Newling K."/>
        </authorList>
    </citation>
    <scope>NUCLEOTIDE SEQUENCE [LARGE SCALE GENOMIC DNA]</scope>
</reference>